<proteinExistence type="predicted"/>
<dbReference type="InterPro" id="IPR020806">
    <property type="entry name" value="PKS_PP-bd"/>
</dbReference>
<dbReference type="Gene3D" id="3.40.50.12780">
    <property type="entry name" value="N-terminal domain of ligase-like"/>
    <property type="match status" value="1"/>
</dbReference>
<protein>
    <recommendedName>
        <fullName evidence="3">Carrier domain-containing protein</fullName>
    </recommendedName>
</protein>
<dbReference type="InterPro" id="IPR036736">
    <property type="entry name" value="ACP-like_sf"/>
</dbReference>
<reference evidence="4" key="1">
    <citation type="submission" date="2023-03" db="EMBL/GenBank/DDBJ databases">
        <title>Massive genome expansion in bonnet fungi (Mycena s.s.) driven by repeated elements and novel gene families across ecological guilds.</title>
        <authorList>
            <consortium name="Lawrence Berkeley National Laboratory"/>
            <person name="Harder C.B."/>
            <person name="Miyauchi S."/>
            <person name="Viragh M."/>
            <person name="Kuo A."/>
            <person name="Thoen E."/>
            <person name="Andreopoulos B."/>
            <person name="Lu D."/>
            <person name="Skrede I."/>
            <person name="Drula E."/>
            <person name="Henrissat B."/>
            <person name="Morin E."/>
            <person name="Kohler A."/>
            <person name="Barry K."/>
            <person name="LaButti K."/>
            <person name="Morin E."/>
            <person name="Salamov A."/>
            <person name="Lipzen A."/>
            <person name="Mereny Z."/>
            <person name="Hegedus B."/>
            <person name="Baldrian P."/>
            <person name="Stursova M."/>
            <person name="Weitz H."/>
            <person name="Taylor A."/>
            <person name="Grigoriev I.V."/>
            <person name="Nagy L.G."/>
            <person name="Martin F."/>
            <person name="Kauserud H."/>
        </authorList>
    </citation>
    <scope>NUCLEOTIDE SEQUENCE</scope>
    <source>
        <strain evidence="4">9144</strain>
    </source>
</reference>
<evidence type="ECO:0000313" key="5">
    <source>
        <dbReference type="Proteomes" id="UP001219525"/>
    </source>
</evidence>
<dbReference type="SMART" id="SM00823">
    <property type="entry name" value="PKS_PP"/>
    <property type="match status" value="1"/>
</dbReference>
<feature type="domain" description="Carrier" evidence="3">
    <location>
        <begin position="551"/>
        <end position="634"/>
    </location>
</feature>
<dbReference type="InterPro" id="IPR029058">
    <property type="entry name" value="AB_hydrolase_fold"/>
</dbReference>
<dbReference type="Pfam" id="PF00975">
    <property type="entry name" value="Thioesterase"/>
    <property type="match status" value="1"/>
</dbReference>
<dbReference type="InterPro" id="IPR000873">
    <property type="entry name" value="AMP-dep_synth/lig_dom"/>
</dbReference>
<dbReference type="AlphaFoldDB" id="A0AAD6VP91"/>
<dbReference type="InterPro" id="IPR009081">
    <property type="entry name" value="PP-bd_ACP"/>
</dbReference>
<dbReference type="SUPFAM" id="SSF56801">
    <property type="entry name" value="Acetyl-CoA synthetase-like"/>
    <property type="match status" value="1"/>
</dbReference>
<dbReference type="InterPro" id="IPR006162">
    <property type="entry name" value="Ppantetheine_attach_site"/>
</dbReference>
<dbReference type="Pfam" id="PF00550">
    <property type="entry name" value="PP-binding"/>
    <property type="match status" value="1"/>
</dbReference>
<evidence type="ECO:0000256" key="2">
    <source>
        <dbReference type="ARBA" id="ARBA00022553"/>
    </source>
</evidence>
<dbReference type="InterPro" id="IPR042099">
    <property type="entry name" value="ANL_N_sf"/>
</dbReference>
<keyword evidence="2" id="KW-0597">Phosphoprotein</keyword>
<dbReference type="Gene3D" id="3.40.50.1820">
    <property type="entry name" value="alpha/beta hydrolase"/>
    <property type="match status" value="1"/>
</dbReference>
<dbReference type="Pfam" id="PF23562">
    <property type="entry name" value="AMP-binding_C_3"/>
    <property type="match status" value="1"/>
</dbReference>
<dbReference type="InterPro" id="IPR001031">
    <property type="entry name" value="Thioesterase"/>
</dbReference>
<dbReference type="PANTHER" id="PTHR43439:SF2">
    <property type="entry name" value="ENZYME, PUTATIVE (JCVI)-RELATED"/>
    <property type="match status" value="1"/>
</dbReference>
<dbReference type="Pfam" id="PF00501">
    <property type="entry name" value="AMP-binding"/>
    <property type="match status" value="1"/>
</dbReference>
<keyword evidence="5" id="KW-1185">Reference proteome</keyword>
<dbReference type="SUPFAM" id="SSF47336">
    <property type="entry name" value="ACP-like"/>
    <property type="match status" value="1"/>
</dbReference>
<gene>
    <name evidence="4" type="ORF">GGX14DRAFT_442668</name>
</gene>
<evidence type="ECO:0000313" key="4">
    <source>
        <dbReference type="EMBL" id="KAJ7216008.1"/>
    </source>
</evidence>
<name>A0AAD6VP91_9AGAR</name>
<dbReference type="PROSITE" id="PS50075">
    <property type="entry name" value="CARRIER"/>
    <property type="match status" value="1"/>
</dbReference>
<dbReference type="EMBL" id="JARJCW010000016">
    <property type="protein sequence ID" value="KAJ7216008.1"/>
    <property type="molecule type" value="Genomic_DNA"/>
</dbReference>
<dbReference type="PROSITE" id="PS00012">
    <property type="entry name" value="PHOSPHOPANTETHEINE"/>
    <property type="match status" value="1"/>
</dbReference>
<dbReference type="PANTHER" id="PTHR43439">
    <property type="entry name" value="PHENYLACETATE-COENZYME A LIGASE"/>
    <property type="match status" value="1"/>
</dbReference>
<dbReference type="Gene3D" id="1.10.1200.10">
    <property type="entry name" value="ACP-like"/>
    <property type="match status" value="1"/>
</dbReference>
<evidence type="ECO:0000259" key="3">
    <source>
        <dbReference type="PROSITE" id="PS50075"/>
    </source>
</evidence>
<dbReference type="Proteomes" id="UP001219525">
    <property type="component" value="Unassembled WGS sequence"/>
</dbReference>
<organism evidence="4 5">
    <name type="scientific">Mycena pura</name>
    <dbReference type="NCBI Taxonomy" id="153505"/>
    <lineage>
        <taxon>Eukaryota</taxon>
        <taxon>Fungi</taxon>
        <taxon>Dikarya</taxon>
        <taxon>Basidiomycota</taxon>
        <taxon>Agaricomycotina</taxon>
        <taxon>Agaricomycetes</taxon>
        <taxon>Agaricomycetidae</taxon>
        <taxon>Agaricales</taxon>
        <taxon>Marasmiineae</taxon>
        <taxon>Mycenaceae</taxon>
        <taxon>Mycena</taxon>
    </lineage>
</organism>
<accession>A0AAD6VP91</accession>
<keyword evidence="1" id="KW-0596">Phosphopantetheine</keyword>
<evidence type="ECO:0000256" key="1">
    <source>
        <dbReference type="ARBA" id="ARBA00022450"/>
    </source>
</evidence>
<dbReference type="GO" id="GO:0031177">
    <property type="term" value="F:phosphopantetheine binding"/>
    <property type="evidence" value="ECO:0007669"/>
    <property type="project" value="InterPro"/>
</dbReference>
<sequence>MTPYTLLCADGSLSLLQVMEFHAKANPDHPLFRYDSPSTPEGYEDITWRQAVNLFDTTAQIIRGRLGAAVDRTPAPVVGILASTSSILYAFLLFGTLRAGCPVFPLSTRNSEAAIAHLITESGVNYLLVSQDAHMQNIARKANDILHSKNVHITLTSIPTYEEICAHDHEDRDALPPLQRIDDDQVLIIAHSSGFTSFPKVIPLTQKYCSRLPGPRLVDLSTRVQATHGAAMFRAAFFGVTISLFPPTANAVIATPDRVLASALSTKSTVILCPPMFLEHWVQDPASVEKLRTFTEVLFAGGPLARFVGDSLDKSGVTLIVAYGLVHVSLMLHNAVEAHGNGWEYFQFCLSLQPVLVPVDGDPTGLLFKLIVKQTETNCLVLPNTEVDGILAYDTNDILQRHPTAPTFYRNGEKTNPGPIEQILAQDSRVKAAIMFGRERPHAGVVIAPSQDVLDVEAFRNAIWPTVEQANATAPSHSRLFKDVCGSSAVESSHAYLWMIVLATPSRPFQVTAKGTPRRQAILEDYAEDIDAAYAAFNRVPAPAGPRVHGSISINDALEIVRGQVHINIRPSISDSENLFDAGADSLLAARIRRGIIQVLGGRVPEIVAKALPDDVVFTCPTIAQLASLVYGVGIAASAVTDKPDSTPFKNVPASILDNNDTIVRLREPAAREPPLILVHGGGGFIYGFLHLQKQFRTGLWAIQAVPETPRTSFVTQTDFYYKKIKEAQRTGPYRIGGYSAGAFMAFRIAKLLEEHGDTVIQLALIDSSPLLTLAPRTGNTHTAETDFADPETLRAHHDRGVHGHCATMRRYRDPWWSKFADCMWERWNGRMRAEEMSELMAAMYENMVGGSANAFEFALSLAGERRVYAEVMRGMIAWMGELKAPVTLYKASRGLVAGDWCCTNLRVVEVSGDHIDIVNRDELVEDLQNVCT</sequence>
<comment type="caution">
    <text evidence="4">The sequence shown here is derived from an EMBL/GenBank/DDBJ whole genome shotgun (WGS) entry which is preliminary data.</text>
</comment>
<dbReference type="SUPFAM" id="SSF53474">
    <property type="entry name" value="alpha/beta-Hydrolases"/>
    <property type="match status" value="1"/>
</dbReference>
<dbReference type="InterPro" id="IPR051414">
    <property type="entry name" value="Adenylate-forming_Reductase"/>
</dbReference>